<evidence type="ECO:0000313" key="3">
    <source>
        <dbReference type="EMBL" id="MFC6870409.1"/>
    </source>
</evidence>
<protein>
    <recommendedName>
        <fullName evidence="5">DUF4352 domain-containing protein</fullName>
    </recommendedName>
</protein>
<sequence>MRRPVRAVIACALLAGVIAGATACEQTAEGDAAEDPTVSAPSSVGPTPGTGEQAFGDQFTFLNGLSVTVSRPKSFTPSETAYPEAPRAVAFEIVIKNGTEWPYHLSDLSITTVVGGEERPELIDTTQGYNGIVDISAEVPVSRKTRMTLAYAANPHTDTVRMRIRPNPDASAMVTYVGHG</sequence>
<dbReference type="RefSeq" id="WP_345395171.1">
    <property type="nucleotide sequence ID" value="NZ_BAABLA010000023.1"/>
</dbReference>
<evidence type="ECO:0000313" key="4">
    <source>
        <dbReference type="Proteomes" id="UP001596337"/>
    </source>
</evidence>
<reference evidence="4" key="1">
    <citation type="journal article" date="2019" name="Int. J. Syst. Evol. Microbiol.">
        <title>The Global Catalogue of Microorganisms (GCM) 10K type strain sequencing project: providing services to taxonomists for standard genome sequencing and annotation.</title>
        <authorList>
            <consortium name="The Broad Institute Genomics Platform"/>
            <consortium name="The Broad Institute Genome Sequencing Center for Infectious Disease"/>
            <person name="Wu L."/>
            <person name="Ma J."/>
        </authorList>
    </citation>
    <scope>NUCLEOTIDE SEQUENCE [LARGE SCALE GENOMIC DNA]</scope>
    <source>
        <strain evidence="4">KCTC 32255</strain>
    </source>
</reference>
<feature type="signal peptide" evidence="2">
    <location>
        <begin position="1"/>
        <end position="23"/>
    </location>
</feature>
<dbReference type="EMBL" id="JBHSXX010000001">
    <property type="protein sequence ID" value="MFC6870409.1"/>
    <property type="molecule type" value="Genomic_DNA"/>
</dbReference>
<evidence type="ECO:0000256" key="1">
    <source>
        <dbReference type="SAM" id="MobiDB-lite"/>
    </source>
</evidence>
<gene>
    <name evidence="3" type="ORF">ACFQGD_25055</name>
</gene>
<dbReference type="PROSITE" id="PS51257">
    <property type="entry name" value="PROKAR_LIPOPROTEIN"/>
    <property type="match status" value="1"/>
</dbReference>
<name>A0ABW2C6I2_9PSEU</name>
<keyword evidence="4" id="KW-1185">Reference proteome</keyword>
<feature type="chain" id="PRO_5046242958" description="DUF4352 domain-containing protein" evidence="2">
    <location>
        <begin position="24"/>
        <end position="180"/>
    </location>
</feature>
<evidence type="ECO:0008006" key="5">
    <source>
        <dbReference type="Google" id="ProtNLM"/>
    </source>
</evidence>
<organism evidence="3 4">
    <name type="scientific">Haloechinothrix salitolerans</name>
    <dbReference type="NCBI Taxonomy" id="926830"/>
    <lineage>
        <taxon>Bacteria</taxon>
        <taxon>Bacillati</taxon>
        <taxon>Actinomycetota</taxon>
        <taxon>Actinomycetes</taxon>
        <taxon>Pseudonocardiales</taxon>
        <taxon>Pseudonocardiaceae</taxon>
        <taxon>Haloechinothrix</taxon>
    </lineage>
</organism>
<keyword evidence="2" id="KW-0732">Signal</keyword>
<dbReference type="Proteomes" id="UP001596337">
    <property type="component" value="Unassembled WGS sequence"/>
</dbReference>
<proteinExistence type="predicted"/>
<accession>A0ABW2C6I2</accession>
<comment type="caution">
    <text evidence="3">The sequence shown here is derived from an EMBL/GenBank/DDBJ whole genome shotgun (WGS) entry which is preliminary data.</text>
</comment>
<feature type="region of interest" description="Disordered" evidence="1">
    <location>
        <begin position="29"/>
        <end position="55"/>
    </location>
</feature>
<evidence type="ECO:0000256" key="2">
    <source>
        <dbReference type="SAM" id="SignalP"/>
    </source>
</evidence>